<dbReference type="PANTHER" id="PTHR30427:SF1">
    <property type="entry name" value="TRANSCRIPTIONAL ACTIVATOR PROTEIN LYSR"/>
    <property type="match status" value="1"/>
</dbReference>
<dbReference type="AlphaFoldDB" id="Q1YLC4"/>
<dbReference type="Proteomes" id="UP000000321">
    <property type="component" value="Unassembled WGS sequence"/>
</dbReference>
<dbReference type="PROSITE" id="PS50931">
    <property type="entry name" value="HTH_LYSR"/>
    <property type="match status" value="1"/>
</dbReference>
<comment type="similarity">
    <text evidence="1">Belongs to the LysR transcriptional regulatory family.</text>
</comment>
<dbReference type="InterPro" id="IPR036388">
    <property type="entry name" value="WH-like_DNA-bd_sf"/>
</dbReference>
<dbReference type="GO" id="GO:0043565">
    <property type="term" value="F:sequence-specific DNA binding"/>
    <property type="evidence" value="ECO:0007669"/>
    <property type="project" value="TreeGrafter"/>
</dbReference>
<dbReference type="Pfam" id="PF03466">
    <property type="entry name" value="LysR_substrate"/>
    <property type="match status" value="1"/>
</dbReference>
<gene>
    <name evidence="6" type="ORF">SI859A1_02623</name>
</gene>
<keyword evidence="3" id="KW-0238">DNA-binding</keyword>
<evidence type="ECO:0000256" key="1">
    <source>
        <dbReference type="ARBA" id="ARBA00009437"/>
    </source>
</evidence>
<feature type="domain" description="HTH lysR-type" evidence="5">
    <location>
        <begin position="1"/>
        <end position="58"/>
    </location>
</feature>
<dbReference type="BioCyc" id="AURANTIMONAS:SI859A1_02623-MONOMER"/>
<dbReference type="GO" id="GO:0010628">
    <property type="term" value="P:positive regulation of gene expression"/>
    <property type="evidence" value="ECO:0007669"/>
    <property type="project" value="TreeGrafter"/>
</dbReference>
<keyword evidence="2" id="KW-0805">Transcription regulation</keyword>
<dbReference type="PANTHER" id="PTHR30427">
    <property type="entry name" value="TRANSCRIPTIONAL ACTIVATOR PROTEIN LYSR"/>
    <property type="match status" value="1"/>
</dbReference>
<comment type="caution">
    <text evidence="6">The sequence shown here is derived from an EMBL/GenBank/DDBJ whole genome shotgun (WGS) entry which is preliminary data.</text>
</comment>
<evidence type="ECO:0000313" key="6">
    <source>
        <dbReference type="EMBL" id="EAS51807.1"/>
    </source>
</evidence>
<evidence type="ECO:0000256" key="4">
    <source>
        <dbReference type="ARBA" id="ARBA00023163"/>
    </source>
</evidence>
<dbReference type="SUPFAM" id="SSF53850">
    <property type="entry name" value="Periplasmic binding protein-like II"/>
    <property type="match status" value="1"/>
</dbReference>
<keyword evidence="7" id="KW-1185">Reference proteome</keyword>
<evidence type="ECO:0000313" key="7">
    <source>
        <dbReference type="Proteomes" id="UP000000321"/>
    </source>
</evidence>
<evidence type="ECO:0000256" key="3">
    <source>
        <dbReference type="ARBA" id="ARBA00023125"/>
    </source>
</evidence>
<dbReference type="HOGENOM" id="CLU_039613_6_3_5"/>
<dbReference type="InterPro" id="IPR036390">
    <property type="entry name" value="WH_DNA-bd_sf"/>
</dbReference>
<dbReference type="InterPro" id="IPR005119">
    <property type="entry name" value="LysR_subst-bd"/>
</dbReference>
<evidence type="ECO:0000256" key="2">
    <source>
        <dbReference type="ARBA" id="ARBA00023015"/>
    </source>
</evidence>
<dbReference type="SUPFAM" id="SSF46785">
    <property type="entry name" value="Winged helix' DNA-binding domain"/>
    <property type="match status" value="1"/>
</dbReference>
<protein>
    <submittedName>
        <fullName evidence="6">Putative transcriptional regulator, LysR family</fullName>
    </submittedName>
</protein>
<dbReference type="Gene3D" id="1.10.10.10">
    <property type="entry name" value="Winged helix-like DNA-binding domain superfamily/Winged helix DNA-binding domain"/>
    <property type="match status" value="1"/>
</dbReference>
<proteinExistence type="inferred from homology"/>
<organism evidence="6 7">
    <name type="scientific">Aurantimonas manganoxydans (strain ATCC BAA-1229 / DSM 21871 / SI85-9A1)</name>
    <dbReference type="NCBI Taxonomy" id="287752"/>
    <lineage>
        <taxon>Bacteria</taxon>
        <taxon>Pseudomonadati</taxon>
        <taxon>Pseudomonadota</taxon>
        <taxon>Alphaproteobacteria</taxon>
        <taxon>Hyphomicrobiales</taxon>
        <taxon>Aurantimonadaceae</taxon>
        <taxon>Aurantimonas</taxon>
    </lineage>
</organism>
<dbReference type="InterPro" id="IPR000847">
    <property type="entry name" value="LysR_HTH_N"/>
</dbReference>
<evidence type="ECO:0000259" key="5">
    <source>
        <dbReference type="PROSITE" id="PS50931"/>
    </source>
</evidence>
<dbReference type="RefSeq" id="WP_009210445.1">
    <property type="nucleotide sequence ID" value="NZ_BBWP01000002.1"/>
</dbReference>
<keyword evidence="4" id="KW-0804">Transcription</keyword>
<reference evidence="6 7" key="1">
    <citation type="journal article" date="2008" name="Appl. Environ. Microbiol.">
        <title>Genomic insights into Mn(II) oxidation by the marine alphaproteobacterium Aurantimonas sp. strain SI85-9A1.</title>
        <authorList>
            <person name="Dick G.J."/>
            <person name="Podell S."/>
            <person name="Johnson H.A."/>
            <person name="Rivera-Espinoza Y."/>
            <person name="Bernier-Latmani R."/>
            <person name="McCarthy J.K."/>
            <person name="Torpey J.W."/>
            <person name="Clement B.G."/>
            <person name="Gaasterland T."/>
            <person name="Tebo B.M."/>
        </authorList>
    </citation>
    <scope>NUCLEOTIDE SEQUENCE [LARGE SCALE GENOMIC DNA]</scope>
    <source>
        <strain evidence="6 7">SI85-9A1</strain>
    </source>
</reference>
<dbReference type="PRINTS" id="PR00039">
    <property type="entry name" value="HTHLYSR"/>
</dbReference>
<dbReference type="GO" id="GO:0003700">
    <property type="term" value="F:DNA-binding transcription factor activity"/>
    <property type="evidence" value="ECO:0007669"/>
    <property type="project" value="InterPro"/>
</dbReference>
<sequence>MNLKGLEALRAFMEGGSLNGAAERLHRTQPQVSRLLAALEDEVGFALFTRTKRRLVPTTEAREFYSHVEHALYSLDDAMHAAQRVKARQRRHVRILTAPNITGALLGDAIATMTAEDPGFTAAIDSRSRLDIEKWLGREQFDLGITVLPMDNDAIDIEPIASIRAVAVMRHDHPLAGRRRINVRDLLGLPVIANAPRTVMRHCLDAAFRKIDATPTIRLETPNGIVACELAGLGVGVAVADGFVARSSLKPGMVILPFEPAIELRYVFILPKWQARTPTINRLTSLVRAAAIEEAALADLQWAEANDKHD</sequence>
<dbReference type="Gene3D" id="3.40.190.290">
    <property type="match status" value="1"/>
</dbReference>
<dbReference type="Pfam" id="PF00126">
    <property type="entry name" value="HTH_1"/>
    <property type="match status" value="1"/>
</dbReference>
<name>Q1YLC4_AURMS</name>
<dbReference type="EMBL" id="AAPJ01000001">
    <property type="protein sequence ID" value="EAS51807.1"/>
    <property type="molecule type" value="Genomic_DNA"/>
</dbReference>
<accession>Q1YLC4</accession>